<dbReference type="Pfam" id="PF00106">
    <property type="entry name" value="adh_short"/>
    <property type="match status" value="1"/>
</dbReference>
<dbReference type="STRING" id="41688.A0A2N3MZX7"/>
<evidence type="ECO:0000256" key="5">
    <source>
        <dbReference type="ARBA" id="ARBA00023002"/>
    </source>
</evidence>
<accession>A0A2N3MZX7</accession>
<dbReference type="FunFam" id="3.40.50.720:FF:000268">
    <property type="entry name" value="Malate dehydrogenase"/>
    <property type="match status" value="1"/>
</dbReference>
<dbReference type="VEuPathDB" id="FungiDB:jhhlp_007562"/>
<gene>
    <name evidence="8" type="ORF">jhhlp_007562</name>
</gene>
<evidence type="ECO:0000256" key="1">
    <source>
        <dbReference type="ARBA" id="ARBA00008824"/>
    </source>
</evidence>
<evidence type="ECO:0000313" key="9">
    <source>
        <dbReference type="Proteomes" id="UP000233524"/>
    </source>
</evidence>
<keyword evidence="9" id="KW-1185">Reference proteome</keyword>
<dbReference type="InterPro" id="IPR002347">
    <property type="entry name" value="SDR_fam"/>
</dbReference>
<comment type="caution">
    <text evidence="8">The sequence shown here is derived from an EMBL/GenBank/DDBJ whole genome shotgun (WGS) entry which is preliminary data.</text>
</comment>
<evidence type="ECO:0000259" key="7">
    <source>
        <dbReference type="Pfam" id="PF00056"/>
    </source>
</evidence>
<dbReference type="InterPro" id="IPR036291">
    <property type="entry name" value="NAD(P)-bd_dom_sf"/>
</dbReference>
<dbReference type="Pfam" id="PF00056">
    <property type="entry name" value="Ldh_1_N"/>
    <property type="match status" value="1"/>
</dbReference>
<dbReference type="EC" id="1.1.1.37" evidence="3"/>
<keyword evidence="4" id="KW-0816">Tricarboxylic acid cycle</keyword>
<proteinExistence type="inferred from homology"/>
<evidence type="ECO:0000256" key="6">
    <source>
        <dbReference type="ARBA" id="ARBA00023027"/>
    </source>
</evidence>
<sequence>MLVNNAGVMDWFDPVGSTDKALWDRVMNVNVTGLFLMTKAAELLSHLDNFASREPKTACDGRKQGTKSVAADVSHVNTKSTVKGYSPQGTGLADALKGAKVVLTPAGVPRKPGMTRDDLFNTNASIVRDLASACAEHCPDANLLIISNPVNSTVPICAEVFKAKGVYNPKRLFGF</sequence>
<reference evidence="8 9" key="1">
    <citation type="journal article" date="2017" name="G3 (Bethesda)">
        <title>First Draft Genome Sequence of the Pathogenic Fungus Lomentospora prolificans (Formerly Scedosporium prolificans).</title>
        <authorList>
            <person name="Luo R."/>
            <person name="Zimin A."/>
            <person name="Workman R."/>
            <person name="Fan Y."/>
            <person name="Pertea G."/>
            <person name="Grossman N."/>
            <person name="Wear M.P."/>
            <person name="Jia B."/>
            <person name="Miller H."/>
            <person name="Casadevall A."/>
            <person name="Timp W."/>
            <person name="Zhang S.X."/>
            <person name="Salzberg S.L."/>
        </authorList>
    </citation>
    <scope>NUCLEOTIDE SEQUENCE [LARGE SCALE GENOMIC DNA]</scope>
    <source>
        <strain evidence="8 9">JHH-5317</strain>
    </source>
</reference>
<dbReference type="GO" id="GO:0006099">
    <property type="term" value="P:tricarboxylic acid cycle"/>
    <property type="evidence" value="ECO:0007669"/>
    <property type="project" value="UniProtKB-KW"/>
</dbReference>
<dbReference type="EMBL" id="NLAX01001139">
    <property type="protein sequence ID" value="PKS05733.1"/>
    <property type="molecule type" value="Genomic_DNA"/>
</dbReference>
<feature type="domain" description="Lactate/malate dehydrogenase N-terminal" evidence="7">
    <location>
        <begin position="59"/>
        <end position="174"/>
    </location>
</feature>
<dbReference type="GO" id="GO:0030060">
    <property type="term" value="F:L-malate dehydrogenase (NAD+) activity"/>
    <property type="evidence" value="ECO:0007669"/>
    <property type="project" value="UniProtKB-EC"/>
</dbReference>
<dbReference type="GO" id="GO:0005739">
    <property type="term" value="C:mitochondrion"/>
    <property type="evidence" value="ECO:0007669"/>
    <property type="project" value="TreeGrafter"/>
</dbReference>
<organism evidence="8 9">
    <name type="scientific">Lomentospora prolificans</name>
    <dbReference type="NCBI Taxonomy" id="41688"/>
    <lineage>
        <taxon>Eukaryota</taxon>
        <taxon>Fungi</taxon>
        <taxon>Dikarya</taxon>
        <taxon>Ascomycota</taxon>
        <taxon>Pezizomycotina</taxon>
        <taxon>Sordariomycetes</taxon>
        <taxon>Hypocreomycetidae</taxon>
        <taxon>Microascales</taxon>
        <taxon>Microascaceae</taxon>
        <taxon>Lomentospora</taxon>
    </lineage>
</organism>
<evidence type="ECO:0000256" key="2">
    <source>
        <dbReference type="ARBA" id="ARBA00011738"/>
    </source>
</evidence>
<dbReference type="InParanoid" id="A0A2N3MZX7"/>
<dbReference type="Proteomes" id="UP000233524">
    <property type="component" value="Unassembled WGS sequence"/>
</dbReference>
<protein>
    <recommendedName>
        <fullName evidence="3">malate dehydrogenase</fullName>
        <ecNumber evidence="3">1.1.1.37</ecNumber>
    </recommendedName>
</protein>
<evidence type="ECO:0000256" key="3">
    <source>
        <dbReference type="ARBA" id="ARBA00012995"/>
    </source>
</evidence>
<name>A0A2N3MZX7_9PEZI</name>
<keyword evidence="5" id="KW-0560">Oxidoreductase</keyword>
<dbReference type="PANTHER" id="PTHR11540">
    <property type="entry name" value="MALATE AND LACTATE DEHYDROGENASE"/>
    <property type="match status" value="1"/>
</dbReference>
<keyword evidence="6" id="KW-0520">NAD</keyword>
<evidence type="ECO:0000256" key="4">
    <source>
        <dbReference type="ARBA" id="ARBA00022532"/>
    </source>
</evidence>
<comment type="similarity">
    <text evidence="1">Belongs to the LDH/MDH superfamily. MDH type 1 family.</text>
</comment>
<dbReference type="OrthoDB" id="417891at2759"/>
<dbReference type="SUPFAM" id="SSF51735">
    <property type="entry name" value="NAD(P)-binding Rossmann-fold domains"/>
    <property type="match status" value="2"/>
</dbReference>
<comment type="subunit">
    <text evidence="2">Homodimer.</text>
</comment>
<dbReference type="InterPro" id="IPR001236">
    <property type="entry name" value="Lactate/malate_DH_N"/>
</dbReference>
<dbReference type="AlphaFoldDB" id="A0A2N3MZX7"/>
<dbReference type="Gene3D" id="3.40.50.720">
    <property type="entry name" value="NAD(P)-binding Rossmann-like Domain"/>
    <property type="match status" value="1"/>
</dbReference>
<dbReference type="PANTHER" id="PTHR11540:SF73">
    <property type="entry name" value="MALATE DEHYDROGENASE, MITOCHONDRIAL"/>
    <property type="match status" value="1"/>
</dbReference>
<evidence type="ECO:0000313" key="8">
    <source>
        <dbReference type="EMBL" id="PKS05733.1"/>
    </source>
</evidence>